<protein>
    <submittedName>
        <fullName evidence="3">(diamondback moth) hypothetical protein</fullName>
    </submittedName>
</protein>
<organism evidence="3 4">
    <name type="scientific">Plutella xylostella</name>
    <name type="common">Diamondback moth</name>
    <name type="synonym">Plutella maculipennis</name>
    <dbReference type="NCBI Taxonomy" id="51655"/>
    <lineage>
        <taxon>Eukaryota</taxon>
        <taxon>Metazoa</taxon>
        <taxon>Ecdysozoa</taxon>
        <taxon>Arthropoda</taxon>
        <taxon>Hexapoda</taxon>
        <taxon>Insecta</taxon>
        <taxon>Pterygota</taxon>
        <taxon>Neoptera</taxon>
        <taxon>Endopterygota</taxon>
        <taxon>Lepidoptera</taxon>
        <taxon>Glossata</taxon>
        <taxon>Ditrysia</taxon>
        <taxon>Yponomeutoidea</taxon>
        <taxon>Plutellidae</taxon>
        <taxon>Plutella</taxon>
    </lineage>
</organism>
<dbReference type="GO" id="GO:0051726">
    <property type="term" value="P:regulation of cell cycle"/>
    <property type="evidence" value="ECO:0007669"/>
    <property type="project" value="InterPro"/>
</dbReference>
<evidence type="ECO:0000256" key="2">
    <source>
        <dbReference type="SAM" id="Phobius"/>
    </source>
</evidence>
<evidence type="ECO:0000313" key="4">
    <source>
        <dbReference type="Proteomes" id="UP000653454"/>
    </source>
</evidence>
<dbReference type="AlphaFoldDB" id="A0A8S4F6B3"/>
<keyword evidence="2" id="KW-1133">Transmembrane helix</keyword>
<proteinExistence type="predicted"/>
<dbReference type="EMBL" id="CAJHNJ030000029">
    <property type="protein sequence ID" value="CAG9123926.1"/>
    <property type="molecule type" value="Genomic_DNA"/>
</dbReference>
<evidence type="ECO:0000256" key="1">
    <source>
        <dbReference type="SAM" id="MobiDB-lite"/>
    </source>
</evidence>
<dbReference type="PANTHER" id="PTHR16840:SF3">
    <property type="entry name" value="GROWTH ARREST-SPECIFIC PROTEIN 1"/>
    <property type="match status" value="1"/>
</dbReference>
<dbReference type="InterPro" id="IPR039596">
    <property type="entry name" value="GAS1"/>
</dbReference>
<dbReference type="Proteomes" id="UP000653454">
    <property type="component" value="Unassembled WGS sequence"/>
</dbReference>
<sequence>MGGTYPAFLTANNPPQVMWAHAMVLAAAVAAAAGTACTEARLRCSYRQGCGTALNNYLMLCSDVMSEPTDQCPEPCQHALIALTSTEEGKELMNCKCEDAYCSETKQRMEVCRPQVLRGAANATASCRLSQLICLADAQCATALDYYHRLCRSMYQGRKCSNKCMNSIEILRKQEKAAALTACRCDGYENYDCPRMQSNLQRLCFHKHKKNHSRERGERRGTEAPPAGEPTAAAAAAALLPRALLLATLVLSSVFNT</sequence>
<dbReference type="PANTHER" id="PTHR16840">
    <property type="entry name" value="GROWTH ARREST-SPECIFIC PROTEIN 1"/>
    <property type="match status" value="1"/>
</dbReference>
<comment type="caution">
    <text evidence="3">The sequence shown here is derived from an EMBL/GenBank/DDBJ whole genome shotgun (WGS) entry which is preliminary data.</text>
</comment>
<accession>A0A8S4F6B3</accession>
<gene>
    <name evidence="3" type="ORF">PLXY2_LOCUS8072</name>
</gene>
<feature type="region of interest" description="Disordered" evidence="1">
    <location>
        <begin position="211"/>
        <end position="230"/>
    </location>
</feature>
<name>A0A8S4F6B3_PLUXY</name>
<feature type="transmembrane region" description="Helical" evidence="2">
    <location>
        <begin position="18"/>
        <end position="37"/>
    </location>
</feature>
<keyword evidence="2" id="KW-0472">Membrane</keyword>
<keyword evidence="4" id="KW-1185">Reference proteome</keyword>
<reference evidence="3" key="1">
    <citation type="submission" date="2020-11" db="EMBL/GenBank/DDBJ databases">
        <authorList>
            <person name="Whiteford S."/>
        </authorList>
    </citation>
    <scope>NUCLEOTIDE SEQUENCE</scope>
</reference>
<keyword evidence="2" id="KW-0812">Transmembrane</keyword>
<evidence type="ECO:0000313" key="3">
    <source>
        <dbReference type="EMBL" id="CAG9123926.1"/>
    </source>
</evidence>